<feature type="region of interest" description="Disordered" evidence="1">
    <location>
        <begin position="92"/>
        <end position="111"/>
    </location>
</feature>
<keyword evidence="2" id="KW-0472">Membrane</keyword>
<dbReference type="Proteomes" id="UP000245678">
    <property type="component" value="Unassembled WGS sequence"/>
</dbReference>
<feature type="transmembrane region" description="Helical" evidence="2">
    <location>
        <begin position="44"/>
        <end position="65"/>
    </location>
</feature>
<sequence>MDMQDKELDRLFKQQLDDLEIQPSAEVWQGISSGLNTHRRKTMLLPLLSAAAGVILLVTAGILFIPKKPVKSADAQHSNQIVKIAKPVKQPAAVKNDAVAPPTPIQNKTTVNPVIAPVNTLAQTNKPKTKNNLAQPVKQPVSENKPPVDALADQPVVAQAPVVNHDVVNISKPDTSVNVITPKPAVLNDDKSQQALIAQVPARPAPTDAKPAKKHHRIRSIGDVFNVMIAAVDKRKDKVIEFTNTDDDDATITGVNLGFIKVKKEKDK</sequence>
<dbReference type="AlphaFoldDB" id="A0A316HAQ3"/>
<keyword evidence="4" id="KW-1185">Reference proteome</keyword>
<keyword evidence="2" id="KW-1133">Transmembrane helix</keyword>
<name>A0A316HAQ3_9SPHI</name>
<keyword evidence="2" id="KW-0812">Transmembrane</keyword>
<dbReference type="EMBL" id="QGHA01000004">
    <property type="protein sequence ID" value="PWK77556.1"/>
    <property type="molecule type" value="Genomic_DNA"/>
</dbReference>
<feature type="compositionally biased region" description="Polar residues" evidence="1">
    <location>
        <begin position="120"/>
        <end position="134"/>
    </location>
</feature>
<reference evidence="3 4" key="1">
    <citation type="submission" date="2018-05" db="EMBL/GenBank/DDBJ databases">
        <title>Genomic Encyclopedia of Archaeal and Bacterial Type Strains, Phase II (KMG-II): from individual species to whole genera.</title>
        <authorList>
            <person name="Goeker M."/>
        </authorList>
    </citation>
    <scope>NUCLEOTIDE SEQUENCE [LARGE SCALE GENOMIC DNA]</scope>
    <source>
        <strain evidence="3 4">DSM 19975</strain>
    </source>
</reference>
<organism evidence="3 4">
    <name type="scientific">Mucilaginibacter oryzae</name>
    <dbReference type="NCBI Taxonomy" id="468058"/>
    <lineage>
        <taxon>Bacteria</taxon>
        <taxon>Pseudomonadati</taxon>
        <taxon>Bacteroidota</taxon>
        <taxon>Sphingobacteriia</taxon>
        <taxon>Sphingobacteriales</taxon>
        <taxon>Sphingobacteriaceae</taxon>
        <taxon>Mucilaginibacter</taxon>
    </lineage>
</organism>
<evidence type="ECO:0000256" key="2">
    <source>
        <dbReference type="SAM" id="Phobius"/>
    </source>
</evidence>
<evidence type="ECO:0000313" key="3">
    <source>
        <dbReference type="EMBL" id="PWK77556.1"/>
    </source>
</evidence>
<evidence type="ECO:0000256" key="1">
    <source>
        <dbReference type="SAM" id="MobiDB-lite"/>
    </source>
</evidence>
<protein>
    <submittedName>
        <fullName evidence="3">Uncharacterized protein</fullName>
    </submittedName>
</protein>
<evidence type="ECO:0000313" key="4">
    <source>
        <dbReference type="Proteomes" id="UP000245678"/>
    </source>
</evidence>
<feature type="region of interest" description="Disordered" evidence="1">
    <location>
        <begin position="120"/>
        <end position="146"/>
    </location>
</feature>
<dbReference type="RefSeq" id="WP_109608118.1">
    <property type="nucleotide sequence ID" value="NZ_QGHA01000004.1"/>
</dbReference>
<comment type="caution">
    <text evidence="3">The sequence shown here is derived from an EMBL/GenBank/DDBJ whole genome shotgun (WGS) entry which is preliminary data.</text>
</comment>
<proteinExistence type="predicted"/>
<gene>
    <name evidence="3" type="ORF">LX99_02433</name>
</gene>
<accession>A0A316HAQ3</accession>